<reference evidence="4" key="1">
    <citation type="submission" date="2017-06" db="EMBL/GenBank/DDBJ databases">
        <authorList>
            <person name="Varghese N."/>
            <person name="Submissions S."/>
        </authorList>
    </citation>
    <scope>NUCLEOTIDE SEQUENCE [LARGE SCALE GENOMIC DNA]</scope>
    <source>
        <strain evidence="4">ANC 5114</strain>
    </source>
</reference>
<evidence type="ECO:0000259" key="2">
    <source>
        <dbReference type="Pfam" id="PF01464"/>
    </source>
</evidence>
<dbReference type="Gene3D" id="1.10.530.10">
    <property type="match status" value="1"/>
</dbReference>
<dbReference type="InterPro" id="IPR023346">
    <property type="entry name" value="Lysozyme-like_dom_sf"/>
</dbReference>
<accession>A0A217ECZ6</accession>
<keyword evidence="4" id="KW-1185">Reference proteome</keyword>
<dbReference type="AlphaFoldDB" id="A0A217ECZ6"/>
<evidence type="ECO:0000313" key="4">
    <source>
        <dbReference type="Proteomes" id="UP000243463"/>
    </source>
</evidence>
<evidence type="ECO:0000313" key="3">
    <source>
        <dbReference type="EMBL" id="SNQ28331.1"/>
    </source>
</evidence>
<comment type="similarity">
    <text evidence="1">Belongs to the transglycosylase Slt family.</text>
</comment>
<dbReference type="InterPro" id="IPR008258">
    <property type="entry name" value="Transglycosylase_SLT_dom_1"/>
</dbReference>
<dbReference type="PANTHER" id="PTHR37423:SF2">
    <property type="entry name" value="MEMBRANE-BOUND LYTIC MUREIN TRANSGLYCOSYLASE C"/>
    <property type="match status" value="1"/>
</dbReference>
<dbReference type="PANTHER" id="PTHR37423">
    <property type="entry name" value="SOLUBLE LYTIC MUREIN TRANSGLYCOSYLASE-RELATED"/>
    <property type="match status" value="1"/>
</dbReference>
<dbReference type="SUPFAM" id="SSF53955">
    <property type="entry name" value="Lysozyme-like"/>
    <property type="match status" value="1"/>
</dbReference>
<dbReference type="Pfam" id="PF01464">
    <property type="entry name" value="SLT"/>
    <property type="match status" value="1"/>
</dbReference>
<feature type="domain" description="Transglycosylase SLT" evidence="2">
    <location>
        <begin position="73"/>
        <end position="180"/>
    </location>
</feature>
<name>A0A217ECZ6_9GAMM</name>
<dbReference type="CDD" id="cd00254">
    <property type="entry name" value="LT-like"/>
    <property type="match status" value="1"/>
</dbReference>
<gene>
    <name evidence="3" type="ORF">SAMN05444584_0249</name>
</gene>
<protein>
    <submittedName>
        <fullName evidence="3">Transglycosylase SLT domain-containing protein</fullName>
    </submittedName>
</protein>
<organism evidence="3 4">
    <name type="scientific">Acinetobacter apis</name>
    <dbReference type="NCBI Taxonomy" id="1229165"/>
    <lineage>
        <taxon>Bacteria</taxon>
        <taxon>Pseudomonadati</taxon>
        <taxon>Pseudomonadota</taxon>
        <taxon>Gammaproteobacteria</taxon>
        <taxon>Moraxellales</taxon>
        <taxon>Moraxellaceae</taxon>
        <taxon>Acinetobacter</taxon>
    </lineage>
</organism>
<dbReference type="EMBL" id="FZLN01000001">
    <property type="protein sequence ID" value="SNQ28331.1"/>
    <property type="molecule type" value="Genomic_DNA"/>
</dbReference>
<dbReference type="Proteomes" id="UP000243463">
    <property type="component" value="Unassembled WGS sequence"/>
</dbReference>
<proteinExistence type="inferred from homology"/>
<evidence type="ECO:0000256" key="1">
    <source>
        <dbReference type="ARBA" id="ARBA00007734"/>
    </source>
</evidence>
<sequence>MISSAHAVSIYTYRNQDGGTLFTNQVQNNKTLTKMNVTYYPDSNIHSYKNWGKSESAVLPSFSQNKNKFDSIISSAAAKYQVPEGLVKAIMHTESSFNIYAKSPVGAQGLMQLMPATAKRFNVNDSYNPHENIHAGAKYLSILLKRFNGNTSLALAAYNAGEGNIHKYGGIPPFKETQNYVVRVMSRYKNLYASQLDLVAKNIERPASKSIKPAYYKKIVQTADGTYTEVTTAYAVSN</sequence>